<dbReference type="AlphaFoldDB" id="A0A9P9YU85"/>
<protein>
    <submittedName>
        <fullName evidence="1">Uncharacterized protein</fullName>
    </submittedName>
</protein>
<sequence>MWCSPLLPAARAPPTPLTRKIYATSCSCGQQPISSAFVSRLVAKNASEKPISSAPGSWAGVHYPLSRIESQPALDDSGCDAAAAATTAAT</sequence>
<comment type="caution">
    <text evidence="1">The sequence shown here is derived from an EMBL/GenBank/DDBJ whole genome shotgun (WGS) entry which is preliminary data.</text>
</comment>
<gene>
    <name evidence="1" type="ORF">M5D96_004513</name>
</gene>
<keyword evidence="2" id="KW-1185">Reference proteome</keyword>
<name>A0A9P9YU85_9MUSC</name>
<evidence type="ECO:0000313" key="2">
    <source>
        <dbReference type="Proteomes" id="UP001059596"/>
    </source>
</evidence>
<proteinExistence type="predicted"/>
<accession>A0A9P9YU85</accession>
<reference evidence="1" key="1">
    <citation type="journal article" date="2023" name="Genome Biol. Evol.">
        <title>Long-read-based Genome Assembly of Drosophila gunungcola Reveals Fewer Chemosensory Genes in Flower-breeding Species.</title>
        <authorList>
            <person name="Negi A."/>
            <person name="Liao B.Y."/>
            <person name="Yeh S.D."/>
        </authorList>
    </citation>
    <scope>NUCLEOTIDE SEQUENCE</scope>
    <source>
        <strain evidence="1">Sukarami</strain>
    </source>
</reference>
<dbReference type="Proteomes" id="UP001059596">
    <property type="component" value="Unassembled WGS sequence"/>
</dbReference>
<evidence type="ECO:0000313" key="1">
    <source>
        <dbReference type="EMBL" id="KAI8043186.1"/>
    </source>
</evidence>
<organism evidence="1 2">
    <name type="scientific">Drosophila gunungcola</name>
    <name type="common">fruit fly</name>
    <dbReference type="NCBI Taxonomy" id="103775"/>
    <lineage>
        <taxon>Eukaryota</taxon>
        <taxon>Metazoa</taxon>
        <taxon>Ecdysozoa</taxon>
        <taxon>Arthropoda</taxon>
        <taxon>Hexapoda</taxon>
        <taxon>Insecta</taxon>
        <taxon>Pterygota</taxon>
        <taxon>Neoptera</taxon>
        <taxon>Endopterygota</taxon>
        <taxon>Diptera</taxon>
        <taxon>Brachycera</taxon>
        <taxon>Muscomorpha</taxon>
        <taxon>Ephydroidea</taxon>
        <taxon>Drosophilidae</taxon>
        <taxon>Drosophila</taxon>
        <taxon>Sophophora</taxon>
    </lineage>
</organism>
<dbReference type="EMBL" id="JAMKOV010000002">
    <property type="protein sequence ID" value="KAI8043186.1"/>
    <property type="molecule type" value="Genomic_DNA"/>
</dbReference>